<dbReference type="PROSITE" id="PS50110">
    <property type="entry name" value="RESPONSE_REGULATORY"/>
    <property type="match status" value="1"/>
</dbReference>
<feature type="repeat" description="TPR" evidence="3">
    <location>
        <begin position="448"/>
        <end position="481"/>
    </location>
</feature>
<dbReference type="PANTHER" id="PTHR44591:SF3">
    <property type="entry name" value="RESPONSE REGULATORY DOMAIN-CONTAINING PROTEIN"/>
    <property type="match status" value="1"/>
</dbReference>
<dbReference type="PANTHER" id="PTHR44591">
    <property type="entry name" value="STRESS RESPONSE REGULATOR PROTEIN 1"/>
    <property type="match status" value="1"/>
</dbReference>
<evidence type="ECO:0000256" key="1">
    <source>
        <dbReference type="ARBA" id="ARBA00022553"/>
    </source>
</evidence>
<keyword evidence="3" id="KW-0802">TPR repeat</keyword>
<dbReference type="AlphaFoldDB" id="A0A0F4QFT8"/>
<organism evidence="5 6">
    <name type="scientific">Pseudoalteromonas rubra</name>
    <dbReference type="NCBI Taxonomy" id="43658"/>
    <lineage>
        <taxon>Bacteria</taxon>
        <taxon>Pseudomonadati</taxon>
        <taxon>Pseudomonadota</taxon>
        <taxon>Gammaproteobacteria</taxon>
        <taxon>Alteromonadales</taxon>
        <taxon>Pseudoalteromonadaceae</taxon>
        <taxon>Pseudoalteromonas</taxon>
    </lineage>
</organism>
<dbReference type="CDD" id="cd17589">
    <property type="entry name" value="REC_TPR"/>
    <property type="match status" value="1"/>
</dbReference>
<evidence type="ECO:0000313" key="5">
    <source>
        <dbReference type="EMBL" id="KJZ06446.1"/>
    </source>
</evidence>
<dbReference type="SMART" id="SM00448">
    <property type="entry name" value="REC"/>
    <property type="match status" value="1"/>
</dbReference>
<dbReference type="PROSITE" id="PS50005">
    <property type="entry name" value="TPR"/>
    <property type="match status" value="1"/>
</dbReference>
<dbReference type="RefSeq" id="WP_046006587.1">
    <property type="nucleotide sequence ID" value="NZ_JXYA01000049.1"/>
</dbReference>
<dbReference type="InterPro" id="IPR011990">
    <property type="entry name" value="TPR-like_helical_dom_sf"/>
</dbReference>
<evidence type="ECO:0000259" key="4">
    <source>
        <dbReference type="PROSITE" id="PS50110"/>
    </source>
</evidence>
<dbReference type="Pfam" id="PF13181">
    <property type="entry name" value="TPR_8"/>
    <property type="match status" value="1"/>
</dbReference>
<dbReference type="Pfam" id="PF00072">
    <property type="entry name" value="Response_reg"/>
    <property type="match status" value="1"/>
</dbReference>
<sequence length="544" mass="62638">MSVQPFVNAKILIVEEQQLALSYIKQSLDQLAYKNVQFAENAQLAKESCIHHKFDLIICSFDLSKRQNGYQLYEELLKKRLIRQSTGFIFTSAETSPELVHSIVELQPDDFLVKPFSIKELKSRIERVLKRKRSLKTLYNLIDDENYSKALKLINSELESGEHAYSPILLKLKGETLLQLKQYDEAKQFYRSVLELQKFTWAKLGLVETLIANNEDIMAQKMLKSLIEKSETRLAALDLLSRLELKLNQFEEAQVSLVQASQIAPRNIERQKSLSTVARINHDYECSYNAQKEIANFARFSMHDSPEVYLNAARAGIDFALSTDQHDQITRLTRQTQQYLSDLKKQFPNANNQTQIDVLNARLHYLKDEHSKARQLMEQLEDEPQIRSVDAALDKAKAFHELGFQHKVEALFGQIITHCERHQQQNDPAFMHLLQQQQDERRNITMGPKELNNHAVKQFQKGQLDVALEAFTQAFRVMPKNASIALNLLQCLADATGKKATTFNSNLAAKCYKTLSAAHLEPEQQERFEKLQAQLAEMNLDFKP</sequence>
<keyword evidence="1" id="KW-0597">Phosphoprotein</keyword>
<dbReference type="SUPFAM" id="SSF52172">
    <property type="entry name" value="CheY-like"/>
    <property type="match status" value="1"/>
</dbReference>
<dbReference type="OrthoDB" id="7298659at2"/>
<dbReference type="PATRIC" id="fig|43658.5.peg.4047"/>
<evidence type="ECO:0000256" key="3">
    <source>
        <dbReference type="PROSITE-ProRule" id="PRU00339"/>
    </source>
</evidence>
<dbReference type="GO" id="GO:0000160">
    <property type="term" value="P:phosphorelay signal transduction system"/>
    <property type="evidence" value="ECO:0007669"/>
    <property type="project" value="InterPro"/>
</dbReference>
<dbReference type="Proteomes" id="UP000033452">
    <property type="component" value="Unassembled WGS sequence"/>
</dbReference>
<reference evidence="5 6" key="1">
    <citation type="journal article" date="2015" name="BMC Genomics">
        <title>Genome mining reveals unlocked bioactive potential of marine Gram-negative bacteria.</title>
        <authorList>
            <person name="Machado H."/>
            <person name="Sonnenschein E.C."/>
            <person name="Melchiorsen J."/>
            <person name="Gram L."/>
        </authorList>
    </citation>
    <scope>NUCLEOTIDE SEQUENCE [LARGE SCALE GENOMIC DNA]</scope>
    <source>
        <strain evidence="5 6">S2471</strain>
    </source>
</reference>
<name>A0A0F4QFT8_9GAMM</name>
<proteinExistence type="predicted"/>
<dbReference type="Gene3D" id="1.25.40.10">
    <property type="entry name" value="Tetratricopeptide repeat domain"/>
    <property type="match status" value="2"/>
</dbReference>
<dbReference type="SMART" id="SM00028">
    <property type="entry name" value="TPR"/>
    <property type="match status" value="3"/>
</dbReference>
<keyword evidence="6" id="KW-1185">Reference proteome</keyword>
<dbReference type="EMBL" id="JXYA01000049">
    <property type="protein sequence ID" value="KJZ06446.1"/>
    <property type="molecule type" value="Genomic_DNA"/>
</dbReference>
<comment type="caution">
    <text evidence="2">Lacks conserved residue(s) required for the propagation of feature annotation.</text>
</comment>
<dbReference type="InterPro" id="IPR050595">
    <property type="entry name" value="Bact_response_regulator"/>
</dbReference>
<dbReference type="SUPFAM" id="SSF48452">
    <property type="entry name" value="TPR-like"/>
    <property type="match status" value="2"/>
</dbReference>
<gene>
    <name evidence="5" type="ORF">TW77_19160</name>
</gene>
<dbReference type="InterPro" id="IPR001789">
    <property type="entry name" value="Sig_transdc_resp-reg_receiver"/>
</dbReference>
<dbReference type="InterPro" id="IPR019734">
    <property type="entry name" value="TPR_rpt"/>
</dbReference>
<evidence type="ECO:0000256" key="2">
    <source>
        <dbReference type="PROSITE-ProRule" id="PRU00169"/>
    </source>
</evidence>
<comment type="caution">
    <text evidence="5">The sequence shown here is derived from an EMBL/GenBank/DDBJ whole genome shotgun (WGS) entry which is preliminary data.</text>
</comment>
<evidence type="ECO:0000313" key="6">
    <source>
        <dbReference type="Proteomes" id="UP000033452"/>
    </source>
</evidence>
<feature type="domain" description="Response regulatory" evidence="4">
    <location>
        <begin position="10"/>
        <end position="129"/>
    </location>
</feature>
<dbReference type="InterPro" id="IPR011006">
    <property type="entry name" value="CheY-like_superfamily"/>
</dbReference>
<protein>
    <submittedName>
        <fullName evidence="5">Chemotaxis protein CheY</fullName>
    </submittedName>
</protein>
<dbReference type="Gene3D" id="3.40.50.2300">
    <property type="match status" value="1"/>
</dbReference>
<accession>A0A0F4QFT8</accession>